<dbReference type="CDD" id="cd00038">
    <property type="entry name" value="CAP_ED"/>
    <property type="match status" value="1"/>
</dbReference>
<dbReference type="EMBL" id="CAUJNA010000125">
    <property type="protein sequence ID" value="CAJ1372258.1"/>
    <property type="molecule type" value="Genomic_DNA"/>
</dbReference>
<gene>
    <name evidence="4" type="ORF">EVOR1521_LOCUS2377</name>
</gene>
<dbReference type="InterPro" id="IPR018490">
    <property type="entry name" value="cNMP-bd_dom_sf"/>
</dbReference>
<evidence type="ECO:0000256" key="2">
    <source>
        <dbReference type="SAM" id="Phobius"/>
    </source>
</evidence>
<keyword evidence="2" id="KW-0812">Transmembrane</keyword>
<proteinExistence type="predicted"/>
<feature type="domain" description="Cyclic nucleotide-binding" evidence="3">
    <location>
        <begin position="227"/>
        <end position="324"/>
    </location>
</feature>
<dbReference type="Proteomes" id="UP001178507">
    <property type="component" value="Unassembled WGS sequence"/>
</dbReference>
<evidence type="ECO:0000313" key="5">
    <source>
        <dbReference type="Proteomes" id="UP001178507"/>
    </source>
</evidence>
<evidence type="ECO:0000256" key="1">
    <source>
        <dbReference type="SAM" id="MobiDB-lite"/>
    </source>
</evidence>
<keyword evidence="2" id="KW-0472">Membrane</keyword>
<dbReference type="InterPro" id="IPR014710">
    <property type="entry name" value="RmlC-like_jellyroll"/>
</dbReference>
<name>A0AA36HQ58_9DINO</name>
<feature type="region of interest" description="Disordered" evidence="1">
    <location>
        <begin position="21"/>
        <end position="56"/>
    </location>
</feature>
<feature type="compositionally biased region" description="Basic and acidic residues" evidence="1">
    <location>
        <begin position="30"/>
        <end position="43"/>
    </location>
</feature>
<evidence type="ECO:0000259" key="3">
    <source>
        <dbReference type="PROSITE" id="PS50042"/>
    </source>
</evidence>
<sequence>MRPSARPGTGEDIVVILRHLADPASQPQQRYREHRPAKSDQRGGSHGNGVQNDSESESMSQSFNAQLLKVQIWLQDCYRDAVLLLSLAALTFFLHLVAILRTFFACLCCFRGAGKVGLLTRRYWSLANLIFQLNARRRERKAQQKLAAEFLRRHHISALLSMRLQKHINWLQPHQVRPRDAEKVRRNAMTIISDILEEMSAPPLMDHPFFRSFWNKHPKLQAQLCCEALVPVFHSAHEIVFTVGESCSMMYLIINGKAQYAAQLPPPRDSPAGTAGTQVRKTLNSGQWLSEAALWTGWVHRGELHTLSDCVFFGLEAGRFARVISSQKAAHAFAASYARKFVEGLNRSIQSDITEAGPVD</sequence>
<dbReference type="PROSITE" id="PS50042">
    <property type="entry name" value="CNMP_BINDING_3"/>
    <property type="match status" value="1"/>
</dbReference>
<accession>A0AA36HQ58</accession>
<dbReference type="SUPFAM" id="SSF51206">
    <property type="entry name" value="cAMP-binding domain-like"/>
    <property type="match status" value="1"/>
</dbReference>
<organism evidence="4 5">
    <name type="scientific">Effrenium voratum</name>
    <dbReference type="NCBI Taxonomy" id="2562239"/>
    <lineage>
        <taxon>Eukaryota</taxon>
        <taxon>Sar</taxon>
        <taxon>Alveolata</taxon>
        <taxon>Dinophyceae</taxon>
        <taxon>Suessiales</taxon>
        <taxon>Symbiodiniaceae</taxon>
        <taxon>Effrenium</taxon>
    </lineage>
</organism>
<reference evidence="4" key="1">
    <citation type="submission" date="2023-08" db="EMBL/GenBank/DDBJ databases">
        <authorList>
            <person name="Chen Y."/>
            <person name="Shah S."/>
            <person name="Dougan E. K."/>
            <person name="Thang M."/>
            <person name="Chan C."/>
        </authorList>
    </citation>
    <scope>NUCLEOTIDE SEQUENCE</scope>
</reference>
<keyword evidence="2" id="KW-1133">Transmembrane helix</keyword>
<evidence type="ECO:0000313" key="4">
    <source>
        <dbReference type="EMBL" id="CAJ1372258.1"/>
    </source>
</evidence>
<comment type="caution">
    <text evidence="4">The sequence shown here is derived from an EMBL/GenBank/DDBJ whole genome shotgun (WGS) entry which is preliminary data.</text>
</comment>
<feature type="transmembrane region" description="Helical" evidence="2">
    <location>
        <begin position="81"/>
        <end position="104"/>
    </location>
</feature>
<dbReference type="Gene3D" id="2.60.120.10">
    <property type="entry name" value="Jelly Rolls"/>
    <property type="match status" value="1"/>
</dbReference>
<keyword evidence="5" id="KW-1185">Reference proteome</keyword>
<protein>
    <recommendedName>
        <fullName evidence="3">Cyclic nucleotide-binding domain-containing protein</fullName>
    </recommendedName>
</protein>
<dbReference type="AlphaFoldDB" id="A0AA36HQ58"/>
<dbReference type="InterPro" id="IPR000595">
    <property type="entry name" value="cNMP-bd_dom"/>
</dbReference>